<dbReference type="InterPro" id="IPR029021">
    <property type="entry name" value="Prot-tyrosine_phosphatase-like"/>
</dbReference>
<organism evidence="2">
    <name type="scientific">marine sediment metagenome</name>
    <dbReference type="NCBI Taxonomy" id="412755"/>
    <lineage>
        <taxon>unclassified sequences</taxon>
        <taxon>metagenomes</taxon>
        <taxon>ecological metagenomes</taxon>
    </lineage>
</organism>
<dbReference type="EMBL" id="LAZR01004341">
    <property type="protein sequence ID" value="KKN09510.1"/>
    <property type="molecule type" value="Genomic_DNA"/>
</dbReference>
<comment type="caution">
    <text evidence="2">The sequence shown here is derived from an EMBL/GenBank/DDBJ whole genome shotgun (WGS) entry which is preliminary data.</text>
</comment>
<gene>
    <name evidence="2" type="ORF">LCGC14_1045950</name>
</gene>
<evidence type="ECO:0000259" key="1">
    <source>
        <dbReference type="PROSITE" id="PS50056"/>
    </source>
</evidence>
<dbReference type="SUPFAM" id="SSF52799">
    <property type="entry name" value="(Phosphotyrosine protein) phosphatases II"/>
    <property type="match status" value="1"/>
</dbReference>
<dbReference type="PROSITE" id="PS50056">
    <property type="entry name" value="TYR_PHOSPHATASE_2"/>
    <property type="match status" value="1"/>
</dbReference>
<dbReference type="Gene3D" id="3.90.190.10">
    <property type="entry name" value="Protein tyrosine phosphatase superfamily"/>
    <property type="match status" value="1"/>
</dbReference>
<evidence type="ECO:0000313" key="2">
    <source>
        <dbReference type="EMBL" id="KKN09510.1"/>
    </source>
</evidence>
<dbReference type="AlphaFoldDB" id="A0A0F9MQD0"/>
<protein>
    <recommendedName>
        <fullName evidence="1">Tyrosine specific protein phosphatases domain-containing protein</fullName>
    </recommendedName>
</protein>
<dbReference type="InterPro" id="IPR000387">
    <property type="entry name" value="Tyr_Pase_dom"/>
</dbReference>
<name>A0A0F9MQD0_9ZZZZ</name>
<proteinExistence type="predicted"/>
<accession>A0A0F9MQD0</accession>
<feature type="domain" description="Tyrosine specific protein phosphatases" evidence="1">
    <location>
        <begin position="109"/>
        <end position="150"/>
    </location>
</feature>
<reference evidence="2" key="1">
    <citation type="journal article" date="2015" name="Nature">
        <title>Complex archaea that bridge the gap between prokaryotes and eukaryotes.</title>
        <authorList>
            <person name="Spang A."/>
            <person name="Saw J.H."/>
            <person name="Jorgensen S.L."/>
            <person name="Zaremba-Niedzwiedzka K."/>
            <person name="Martijn J."/>
            <person name="Lind A.E."/>
            <person name="van Eijk R."/>
            <person name="Schleper C."/>
            <person name="Guy L."/>
            <person name="Ettema T.J."/>
        </authorList>
    </citation>
    <scope>NUCLEOTIDE SEQUENCE</scope>
</reference>
<sequence length="168" mass="19100">MVDWRKHLLEHPNQYAWGEMWAPQDNTDETTKIDPYIYLGSCCSKIPPESDAILNVALELDDRTDISEYHRVWLRKVGLPDPGTHCAESLFKNAVMELCSLIVDCQRVVFVHCVSGMNRSVSVVAACSALLNNTKVIDEVKKIAKLRPQIWPDACYIIMGQNINLELR</sequence>